<keyword evidence="5" id="KW-1185">Reference proteome</keyword>
<protein>
    <submittedName>
        <fullName evidence="4">Ankyrin-1</fullName>
    </submittedName>
</protein>
<dbReference type="Pfam" id="PF12796">
    <property type="entry name" value="Ank_2"/>
    <property type="match status" value="2"/>
</dbReference>
<dbReference type="PANTHER" id="PTHR24198:SF165">
    <property type="entry name" value="ANKYRIN REPEAT-CONTAINING PROTEIN-RELATED"/>
    <property type="match status" value="1"/>
</dbReference>
<dbReference type="Proteomes" id="UP000186817">
    <property type="component" value="Unassembled WGS sequence"/>
</dbReference>
<dbReference type="EMBL" id="LSRX01000177">
    <property type="protein sequence ID" value="OLQ05725.1"/>
    <property type="molecule type" value="Genomic_DNA"/>
</dbReference>
<evidence type="ECO:0000256" key="2">
    <source>
        <dbReference type="ARBA" id="ARBA00023043"/>
    </source>
</evidence>
<gene>
    <name evidence="4" type="primary">ANK1</name>
    <name evidence="4" type="ORF">AK812_SmicGene11080</name>
</gene>
<reference evidence="4 5" key="1">
    <citation type="submission" date="2016-02" db="EMBL/GenBank/DDBJ databases">
        <title>Genome analysis of coral dinoflagellate symbionts highlights evolutionary adaptations to a symbiotic lifestyle.</title>
        <authorList>
            <person name="Aranda M."/>
            <person name="Li Y."/>
            <person name="Liew Y.J."/>
            <person name="Baumgarten S."/>
            <person name="Simakov O."/>
            <person name="Wilson M."/>
            <person name="Piel J."/>
            <person name="Ashoor H."/>
            <person name="Bougouffa S."/>
            <person name="Bajic V.B."/>
            <person name="Ryu T."/>
            <person name="Ravasi T."/>
            <person name="Bayer T."/>
            <person name="Micklem G."/>
            <person name="Kim H."/>
            <person name="Bhak J."/>
            <person name="Lajeunesse T.C."/>
            <person name="Voolstra C.R."/>
        </authorList>
    </citation>
    <scope>NUCLEOTIDE SEQUENCE [LARGE SCALE GENOMIC DNA]</scope>
    <source>
        <strain evidence="4 5">CCMP2467</strain>
    </source>
</reference>
<dbReference type="PANTHER" id="PTHR24198">
    <property type="entry name" value="ANKYRIN REPEAT AND PROTEIN KINASE DOMAIN-CONTAINING PROTEIN"/>
    <property type="match status" value="1"/>
</dbReference>
<evidence type="ECO:0000256" key="1">
    <source>
        <dbReference type="ARBA" id="ARBA00022737"/>
    </source>
</evidence>
<evidence type="ECO:0000313" key="4">
    <source>
        <dbReference type="EMBL" id="OLQ05725.1"/>
    </source>
</evidence>
<keyword evidence="1" id="KW-0677">Repeat</keyword>
<comment type="caution">
    <text evidence="4">The sequence shown here is derived from an EMBL/GenBank/DDBJ whole genome shotgun (WGS) entry which is preliminary data.</text>
</comment>
<dbReference type="Gene3D" id="1.25.40.20">
    <property type="entry name" value="Ankyrin repeat-containing domain"/>
    <property type="match status" value="3"/>
</dbReference>
<feature type="repeat" description="ANK" evidence="3">
    <location>
        <begin position="296"/>
        <end position="328"/>
    </location>
</feature>
<dbReference type="PROSITE" id="PS50088">
    <property type="entry name" value="ANK_REPEAT"/>
    <property type="match status" value="4"/>
</dbReference>
<evidence type="ECO:0000256" key="3">
    <source>
        <dbReference type="PROSITE-ProRule" id="PRU00023"/>
    </source>
</evidence>
<feature type="repeat" description="ANK" evidence="3">
    <location>
        <begin position="262"/>
        <end position="295"/>
    </location>
</feature>
<name>A0A1Q9EE54_SYMMI</name>
<dbReference type="SMART" id="SM00248">
    <property type="entry name" value="ANK"/>
    <property type="match status" value="9"/>
</dbReference>
<organism evidence="4 5">
    <name type="scientific">Symbiodinium microadriaticum</name>
    <name type="common">Dinoflagellate</name>
    <name type="synonym">Zooxanthella microadriatica</name>
    <dbReference type="NCBI Taxonomy" id="2951"/>
    <lineage>
        <taxon>Eukaryota</taxon>
        <taxon>Sar</taxon>
        <taxon>Alveolata</taxon>
        <taxon>Dinophyceae</taxon>
        <taxon>Suessiales</taxon>
        <taxon>Symbiodiniaceae</taxon>
        <taxon>Symbiodinium</taxon>
    </lineage>
</organism>
<keyword evidence="2 3" id="KW-0040">ANK repeat</keyword>
<dbReference type="AlphaFoldDB" id="A0A1Q9EE54"/>
<dbReference type="PROSITE" id="PS50297">
    <property type="entry name" value="ANK_REP_REGION"/>
    <property type="match status" value="4"/>
</dbReference>
<dbReference type="OrthoDB" id="410429at2759"/>
<dbReference type="InterPro" id="IPR002110">
    <property type="entry name" value="Ankyrin_rpt"/>
</dbReference>
<proteinExistence type="predicted"/>
<feature type="repeat" description="ANK" evidence="3">
    <location>
        <begin position="504"/>
        <end position="536"/>
    </location>
</feature>
<sequence>MYDVVEEIIKPLTKSRRVAFAELLEPLAPQVFVSHWWGEEFVCFVRALHLFAGSYRSETKRVVCDDEDDTWETVCEPTEEVAFWVCSFANRQWEVNLGETLQESPFERALAAPSCTHVVMIMDPLATPLQRIWSKVPDKGEDLLRLTKRVLEIDPTTAKASQEQDRCMIMEEVDKAVGLEQFGVHVMSLLAEAFRRRGGNQLVMDAPELPMRLYRLHRLGKMFVTFQGRTILHSKAQRKDPSEVRLALAAASEEDLKSCNSLGQGPLHMAAAYNRHLYVLDLLIAAAMDVNARDQNGLTPWMLSAATGHHEALSHLLARGADLSCDVDLWQCEDKRWGDKAVPNGLHLAAFSGSLECCQIFLSRNKKVHSTMLTAASMNGHVEVLQTILPHADDINQICEGGAPFPVALHSASFCGQLGCVDLLLSHRALPDRTCNGGKTAFFCSMATGNEGVGRLLLRFRANPWIKTAVDDSVLGVASGGGHNGCVQMLLSLRADPHETNGEDKATALHYAAQWGREQTVRLLVRSRADPMVQDEKQMTPLHKAAEYGYVHVIAALLELKADAGALVALSLVESASDLISRRCF</sequence>
<feature type="repeat" description="ANK" evidence="3">
    <location>
        <begin position="537"/>
        <end position="569"/>
    </location>
</feature>
<accession>A0A1Q9EE54</accession>
<dbReference type="OMA" id="WGAREAP"/>
<evidence type="ECO:0000313" key="5">
    <source>
        <dbReference type="Proteomes" id="UP000186817"/>
    </source>
</evidence>
<dbReference type="InterPro" id="IPR036770">
    <property type="entry name" value="Ankyrin_rpt-contain_sf"/>
</dbReference>
<dbReference type="SUPFAM" id="SSF48403">
    <property type="entry name" value="Ankyrin repeat"/>
    <property type="match status" value="1"/>
</dbReference>